<proteinExistence type="predicted"/>
<dbReference type="EMBL" id="CADEAL010001161">
    <property type="protein sequence ID" value="CAB1429689.1"/>
    <property type="molecule type" value="Genomic_DNA"/>
</dbReference>
<dbReference type="AlphaFoldDB" id="A0A9N7UG76"/>
<evidence type="ECO:0000256" key="1">
    <source>
        <dbReference type="SAM" id="MobiDB-lite"/>
    </source>
</evidence>
<name>A0A9N7UG76_PLEPL</name>
<accession>A0A9N7UG76</accession>
<protein>
    <submittedName>
        <fullName evidence="2">Uncharacterized protein</fullName>
    </submittedName>
</protein>
<evidence type="ECO:0000313" key="3">
    <source>
        <dbReference type="Proteomes" id="UP001153269"/>
    </source>
</evidence>
<reference evidence="2" key="1">
    <citation type="submission" date="2020-03" db="EMBL/GenBank/DDBJ databases">
        <authorList>
            <person name="Weist P."/>
        </authorList>
    </citation>
    <scope>NUCLEOTIDE SEQUENCE</scope>
</reference>
<organism evidence="2 3">
    <name type="scientific">Pleuronectes platessa</name>
    <name type="common">European plaice</name>
    <dbReference type="NCBI Taxonomy" id="8262"/>
    <lineage>
        <taxon>Eukaryota</taxon>
        <taxon>Metazoa</taxon>
        <taxon>Chordata</taxon>
        <taxon>Craniata</taxon>
        <taxon>Vertebrata</taxon>
        <taxon>Euteleostomi</taxon>
        <taxon>Actinopterygii</taxon>
        <taxon>Neopterygii</taxon>
        <taxon>Teleostei</taxon>
        <taxon>Neoteleostei</taxon>
        <taxon>Acanthomorphata</taxon>
        <taxon>Carangaria</taxon>
        <taxon>Pleuronectiformes</taxon>
        <taxon>Pleuronectoidei</taxon>
        <taxon>Pleuronectidae</taxon>
        <taxon>Pleuronectes</taxon>
    </lineage>
</organism>
<feature type="region of interest" description="Disordered" evidence="1">
    <location>
        <begin position="1"/>
        <end position="84"/>
    </location>
</feature>
<keyword evidence="3" id="KW-1185">Reference proteome</keyword>
<feature type="compositionally biased region" description="Low complexity" evidence="1">
    <location>
        <begin position="174"/>
        <end position="199"/>
    </location>
</feature>
<comment type="caution">
    <text evidence="2">The sequence shown here is derived from an EMBL/GenBank/DDBJ whole genome shotgun (WGS) entry which is preliminary data.</text>
</comment>
<dbReference type="Proteomes" id="UP001153269">
    <property type="component" value="Unassembled WGS sequence"/>
</dbReference>
<sequence length="199" mass="21996">MSGTAKQRSLQDFRENVADSEWEREEEEEEGGGGSDRCSVQPGTFASSCRPALQANGLRPGRKEEGDQHQQQQQQQHQHGTLPWHRTRNFKVFSEMFSQATEPPVEFWLLPGSTRPQMGYVLTANDNKAECPLTSEDPFCSQMCFDCANLNLSVTASLGSQSTRESEELSECTSRVSLSSSPRVFSPRPSGPSGVVGSY</sequence>
<gene>
    <name evidence="2" type="ORF">PLEPLA_LOCUS17669</name>
</gene>
<evidence type="ECO:0000313" key="2">
    <source>
        <dbReference type="EMBL" id="CAB1429689.1"/>
    </source>
</evidence>
<feature type="compositionally biased region" description="Low complexity" evidence="1">
    <location>
        <begin position="69"/>
        <end position="79"/>
    </location>
</feature>
<feature type="region of interest" description="Disordered" evidence="1">
    <location>
        <begin position="160"/>
        <end position="199"/>
    </location>
</feature>
<feature type="compositionally biased region" description="Acidic residues" evidence="1">
    <location>
        <begin position="18"/>
        <end position="31"/>
    </location>
</feature>